<dbReference type="Proteomes" id="UP000799423">
    <property type="component" value="Unassembled WGS sequence"/>
</dbReference>
<sequence>MRLLFEENREIYHDFVVRMFGVDDFDPGDSMTDSELGDQIISLHQQVIACKNSMRDTHALIEFASQLTRIITHLQDRLRGLLGRAKFAGELYQLICGLGFPEHVYSTLIRAASSSRNFENIIFYFSPETPSRRVAFKSPTTSPMYTPGKVVPYQKAKLLPTATPSRPRQQNGPKPPYHHANTSPPPTRIVNDSVLQVSSPLQEKSKRLEHFESAGISGPINNEDSLAPARPYLSPSDRALSILQLKPQSKQITAHLIATVLRSAILPIASEAWFYFWFVAVKNEDEERYLAGFYAKILKEAQNSEKVFEELMKALEDKTLGCLFDVQGYEHFRKAFPHLELFFNTPPNRSLTVWRLKQFVLSDQSVESPACLQRDYGFKFCRTREEVDRMKMLYTIMLQKVGPIVIHGHCIVNRLYEEGIIKTGIPMNAKDARLMKNDYPSSFLGYDNDLGLVAYRGPFFKRTLKI</sequence>
<keyword evidence="3" id="KW-1185">Reference proteome</keyword>
<gene>
    <name evidence="2" type="ORF">T440DRAFT_464248</name>
</gene>
<accession>A0A6A7BHK6</accession>
<evidence type="ECO:0000313" key="2">
    <source>
        <dbReference type="EMBL" id="KAF2854920.1"/>
    </source>
</evidence>
<feature type="compositionally biased region" description="Polar residues" evidence="1">
    <location>
        <begin position="162"/>
        <end position="172"/>
    </location>
</feature>
<dbReference type="EMBL" id="MU006291">
    <property type="protein sequence ID" value="KAF2854920.1"/>
    <property type="molecule type" value="Genomic_DNA"/>
</dbReference>
<organism evidence="2 3">
    <name type="scientific">Plenodomus tracheiphilus IPT5</name>
    <dbReference type="NCBI Taxonomy" id="1408161"/>
    <lineage>
        <taxon>Eukaryota</taxon>
        <taxon>Fungi</taxon>
        <taxon>Dikarya</taxon>
        <taxon>Ascomycota</taxon>
        <taxon>Pezizomycotina</taxon>
        <taxon>Dothideomycetes</taxon>
        <taxon>Pleosporomycetidae</taxon>
        <taxon>Pleosporales</taxon>
        <taxon>Pleosporineae</taxon>
        <taxon>Leptosphaeriaceae</taxon>
        <taxon>Plenodomus</taxon>
    </lineage>
</organism>
<protein>
    <submittedName>
        <fullName evidence="2">Uncharacterized protein</fullName>
    </submittedName>
</protein>
<proteinExistence type="predicted"/>
<evidence type="ECO:0000256" key="1">
    <source>
        <dbReference type="SAM" id="MobiDB-lite"/>
    </source>
</evidence>
<dbReference type="AlphaFoldDB" id="A0A6A7BHK6"/>
<evidence type="ECO:0000313" key="3">
    <source>
        <dbReference type="Proteomes" id="UP000799423"/>
    </source>
</evidence>
<feature type="region of interest" description="Disordered" evidence="1">
    <location>
        <begin position="162"/>
        <end position="190"/>
    </location>
</feature>
<reference evidence="2" key="1">
    <citation type="submission" date="2020-01" db="EMBL/GenBank/DDBJ databases">
        <authorList>
            <consortium name="DOE Joint Genome Institute"/>
            <person name="Haridas S."/>
            <person name="Albert R."/>
            <person name="Binder M."/>
            <person name="Bloem J."/>
            <person name="Labutti K."/>
            <person name="Salamov A."/>
            <person name="Andreopoulos B."/>
            <person name="Baker S.E."/>
            <person name="Barry K."/>
            <person name="Bills G."/>
            <person name="Bluhm B.H."/>
            <person name="Cannon C."/>
            <person name="Castanera R."/>
            <person name="Culley D.E."/>
            <person name="Daum C."/>
            <person name="Ezra D."/>
            <person name="Gonzalez J.B."/>
            <person name="Henrissat B."/>
            <person name="Kuo A."/>
            <person name="Liang C."/>
            <person name="Lipzen A."/>
            <person name="Lutzoni F."/>
            <person name="Magnuson J."/>
            <person name="Mondo S."/>
            <person name="Nolan M."/>
            <person name="Ohm R."/>
            <person name="Pangilinan J."/>
            <person name="Park H.-J."/>
            <person name="Ramirez L."/>
            <person name="Alfaro M."/>
            <person name="Sun H."/>
            <person name="Tritt A."/>
            <person name="Yoshinaga Y."/>
            <person name="Zwiers L.-H."/>
            <person name="Turgeon B.G."/>
            <person name="Goodwin S.B."/>
            <person name="Spatafora J.W."/>
            <person name="Crous P.W."/>
            <person name="Grigoriev I.V."/>
        </authorList>
    </citation>
    <scope>NUCLEOTIDE SEQUENCE</scope>
    <source>
        <strain evidence="2">IPT5</strain>
    </source>
</reference>
<name>A0A6A7BHK6_9PLEO</name>
<dbReference type="OrthoDB" id="4851849at2759"/>